<evidence type="ECO:0000256" key="5">
    <source>
        <dbReference type="ARBA" id="ARBA00038359"/>
    </source>
</evidence>
<proteinExistence type="inferred from homology"/>
<keyword evidence="4 6" id="KW-0472">Membrane</keyword>
<comment type="caution">
    <text evidence="8">The sequence shown here is derived from an EMBL/GenBank/DDBJ whole genome shotgun (WGS) entry which is preliminary data.</text>
</comment>
<dbReference type="STRING" id="2070753.A0A3A2ZAJ9"/>
<dbReference type="PANTHER" id="PTHR33048:SF47">
    <property type="entry name" value="INTEGRAL MEMBRANE PROTEIN-RELATED"/>
    <property type="match status" value="1"/>
</dbReference>
<dbReference type="EMBL" id="MVGC01000577">
    <property type="protein sequence ID" value="RJE18317.1"/>
    <property type="molecule type" value="Genomic_DNA"/>
</dbReference>
<sequence length="246" mass="26944">MAEMTGSSNDAGVALLRDTWGLTSTALVIIALRVAAKLRVQKFGWDDILMIFAQIFLITGTAMITAGVKYGLGRHTSDISKSDASTVIQYDYLAQTFGIAASYTGRLAFAIYIVGILGVQGIHRIALWALMCAQLATNLISILIMFLQCPGHGSAIWNWPQGGGCWHPRVQAYYGYFAGCKKRSDKSFVAIWTNSGWQTAFNSATDVYLAALPTHLLWKLNIKWSAKFDGGIHYEDHQGACPVKAR</sequence>
<feature type="transmembrane region" description="Helical" evidence="6">
    <location>
        <begin position="125"/>
        <end position="147"/>
    </location>
</feature>
<evidence type="ECO:0000259" key="7">
    <source>
        <dbReference type="Pfam" id="PF20684"/>
    </source>
</evidence>
<feature type="transmembrane region" description="Helical" evidence="6">
    <location>
        <begin position="92"/>
        <end position="113"/>
    </location>
</feature>
<feature type="transmembrane region" description="Helical" evidence="6">
    <location>
        <begin position="20"/>
        <end position="36"/>
    </location>
</feature>
<feature type="domain" description="Rhodopsin" evidence="7">
    <location>
        <begin position="32"/>
        <end position="228"/>
    </location>
</feature>
<evidence type="ECO:0000256" key="1">
    <source>
        <dbReference type="ARBA" id="ARBA00004141"/>
    </source>
</evidence>
<organism evidence="8 9">
    <name type="scientific">Aspergillus sclerotialis</name>
    <dbReference type="NCBI Taxonomy" id="2070753"/>
    <lineage>
        <taxon>Eukaryota</taxon>
        <taxon>Fungi</taxon>
        <taxon>Dikarya</taxon>
        <taxon>Ascomycota</taxon>
        <taxon>Pezizomycotina</taxon>
        <taxon>Eurotiomycetes</taxon>
        <taxon>Eurotiomycetidae</taxon>
        <taxon>Eurotiales</taxon>
        <taxon>Aspergillaceae</taxon>
        <taxon>Aspergillus</taxon>
        <taxon>Aspergillus subgen. Polypaecilum</taxon>
    </lineage>
</organism>
<comment type="subcellular location">
    <subcellularLocation>
        <location evidence="1">Membrane</location>
        <topology evidence="1">Multi-pass membrane protein</topology>
    </subcellularLocation>
</comment>
<dbReference type="PANTHER" id="PTHR33048">
    <property type="entry name" value="PTH11-LIKE INTEGRAL MEMBRANE PROTEIN (AFU_ORTHOLOGUE AFUA_5G11245)"/>
    <property type="match status" value="1"/>
</dbReference>
<evidence type="ECO:0000256" key="3">
    <source>
        <dbReference type="ARBA" id="ARBA00022989"/>
    </source>
</evidence>
<dbReference type="GO" id="GO:0016020">
    <property type="term" value="C:membrane"/>
    <property type="evidence" value="ECO:0007669"/>
    <property type="project" value="UniProtKB-SubCell"/>
</dbReference>
<evidence type="ECO:0000313" key="9">
    <source>
        <dbReference type="Proteomes" id="UP000266188"/>
    </source>
</evidence>
<comment type="similarity">
    <text evidence="5">Belongs to the SAT4 family.</text>
</comment>
<feature type="transmembrane region" description="Helical" evidence="6">
    <location>
        <begin position="48"/>
        <end position="72"/>
    </location>
</feature>
<dbReference type="Pfam" id="PF20684">
    <property type="entry name" value="Fung_rhodopsin"/>
    <property type="match status" value="1"/>
</dbReference>
<protein>
    <recommendedName>
        <fullName evidence="7">Rhodopsin domain-containing protein</fullName>
    </recommendedName>
</protein>
<dbReference type="InterPro" id="IPR049326">
    <property type="entry name" value="Rhodopsin_dom_fungi"/>
</dbReference>
<accession>A0A3A2ZAJ9</accession>
<keyword evidence="3 6" id="KW-1133">Transmembrane helix</keyword>
<dbReference type="InterPro" id="IPR052337">
    <property type="entry name" value="SAT4-like"/>
</dbReference>
<gene>
    <name evidence="8" type="ORF">PHISCL_09344</name>
</gene>
<keyword evidence="9" id="KW-1185">Reference proteome</keyword>
<keyword evidence="2 6" id="KW-0812">Transmembrane</keyword>
<dbReference type="OrthoDB" id="4682787at2759"/>
<reference evidence="9" key="1">
    <citation type="submission" date="2017-02" db="EMBL/GenBank/DDBJ databases">
        <authorList>
            <person name="Tafer H."/>
            <person name="Lopandic K."/>
        </authorList>
    </citation>
    <scope>NUCLEOTIDE SEQUENCE [LARGE SCALE GENOMIC DNA]</scope>
    <source>
        <strain evidence="9">CBS 366.77</strain>
    </source>
</reference>
<evidence type="ECO:0000256" key="2">
    <source>
        <dbReference type="ARBA" id="ARBA00022692"/>
    </source>
</evidence>
<evidence type="ECO:0000256" key="4">
    <source>
        <dbReference type="ARBA" id="ARBA00023136"/>
    </source>
</evidence>
<dbReference type="AlphaFoldDB" id="A0A3A2ZAJ9"/>
<name>A0A3A2ZAJ9_9EURO</name>
<dbReference type="Proteomes" id="UP000266188">
    <property type="component" value="Unassembled WGS sequence"/>
</dbReference>
<evidence type="ECO:0000313" key="8">
    <source>
        <dbReference type="EMBL" id="RJE18317.1"/>
    </source>
</evidence>
<evidence type="ECO:0000256" key="6">
    <source>
        <dbReference type="SAM" id="Phobius"/>
    </source>
</evidence>